<proteinExistence type="predicted"/>
<dbReference type="EMBL" id="JBHTCJ010000006">
    <property type="protein sequence ID" value="MFC7342335.1"/>
    <property type="molecule type" value="Genomic_DNA"/>
</dbReference>
<keyword evidence="2" id="KW-1185">Reference proteome</keyword>
<sequence>MPALHEDDGVFVLDLGDGENRFSPDWLEEINKFLDAIAGHPGPSALVTTGRGKFYSNGLDLEWVVEHADRLASYRADVQELLARVLTLPVPAVAAVNGHAFGAGAMLALAHDFRVMRADRGYFCFPEVDIDVPFTPGMAALIQGKLTPAAAVEAMTTGRRFGGVRARDRGLVDEVADEGEVVRAAVELVRPLAGKSRDALGAIKSTMFASAVTALRTPEAVAQP</sequence>
<comment type="caution">
    <text evidence="1">The sequence shown here is derived from an EMBL/GenBank/DDBJ whole genome shotgun (WGS) entry which is preliminary data.</text>
</comment>
<organism evidence="1 2">
    <name type="scientific">Saccharopolyspora griseoalba</name>
    <dbReference type="NCBI Taxonomy" id="1431848"/>
    <lineage>
        <taxon>Bacteria</taxon>
        <taxon>Bacillati</taxon>
        <taxon>Actinomycetota</taxon>
        <taxon>Actinomycetes</taxon>
        <taxon>Pseudonocardiales</taxon>
        <taxon>Pseudonocardiaceae</taxon>
        <taxon>Saccharopolyspora</taxon>
    </lineage>
</organism>
<dbReference type="Gene3D" id="3.90.226.10">
    <property type="entry name" value="2-enoyl-CoA Hydratase, Chain A, domain 1"/>
    <property type="match status" value="1"/>
</dbReference>
<dbReference type="CDD" id="cd06558">
    <property type="entry name" value="crotonase-like"/>
    <property type="match status" value="1"/>
</dbReference>
<dbReference type="Proteomes" id="UP001596504">
    <property type="component" value="Unassembled WGS sequence"/>
</dbReference>
<evidence type="ECO:0000313" key="2">
    <source>
        <dbReference type="Proteomes" id="UP001596504"/>
    </source>
</evidence>
<dbReference type="SUPFAM" id="SSF52096">
    <property type="entry name" value="ClpP/crotonase"/>
    <property type="match status" value="1"/>
</dbReference>
<protein>
    <submittedName>
        <fullName evidence="1">Enoyl-CoA hydratase-related protein</fullName>
    </submittedName>
</protein>
<dbReference type="InterPro" id="IPR001753">
    <property type="entry name" value="Enoyl-CoA_hydra/iso"/>
</dbReference>
<gene>
    <name evidence="1" type="ORF">ACFQRI_13060</name>
</gene>
<accession>A0ABW2LLH3</accession>
<dbReference type="Pfam" id="PF00378">
    <property type="entry name" value="ECH_1"/>
    <property type="match status" value="1"/>
</dbReference>
<name>A0ABW2LLH3_9PSEU</name>
<dbReference type="PANTHER" id="PTHR11941:SF75">
    <property type="entry name" value="ENOYL-COA HYDRATASE_ISOMERASE FAMILY PROTEIN"/>
    <property type="match status" value="1"/>
</dbReference>
<dbReference type="InterPro" id="IPR029045">
    <property type="entry name" value="ClpP/crotonase-like_dom_sf"/>
</dbReference>
<dbReference type="PANTHER" id="PTHR11941">
    <property type="entry name" value="ENOYL-COA HYDRATASE-RELATED"/>
    <property type="match status" value="1"/>
</dbReference>
<dbReference type="RefSeq" id="WP_380668128.1">
    <property type="nucleotide sequence ID" value="NZ_JBHTCJ010000006.1"/>
</dbReference>
<reference evidence="2" key="1">
    <citation type="journal article" date="2019" name="Int. J. Syst. Evol. Microbiol.">
        <title>The Global Catalogue of Microorganisms (GCM) 10K type strain sequencing project: providing services to taxonomists for standard genome sequencing and annotation.</title>
        <authorList>
            <consortium name="The Broad Institute Genomics Platform"/>
            <consortium name="The Broad Institute Genome Sequencing Center for Infectious Disease"/>
            <person name="Wu L."/>
            <person name="Ma J."/>
        </authorList>
    </citation>
    <scope>NUCLEOTIDE SEQUENCE [LARGE SCALE GENOMIC DNA]</scope>
    <source>
        <strain evidence="2">WLHS5</strain>
    </source>
</reference>
<evidence type="ECO:0000313" key="1">
    <source>
        <dbReference type="EMBL" id="MFC7342335.1"/>
    </source>
</evidence>